<dbReference type="RefSeq" id="WP_216782491.1">
    <property type="nucleotide sequence ID" value="NZ_LR890047.1"/>
</dbReference>
<evidence type="ECO:0000256" key="11">
    <source>
        <dbReference type="RuleBase" id="RU003780"/>
    </source>
</evidence>
<keyword evidence="6 9" id="KW-0227">DNA damage</keyword>
<protein>
    <recommendedName>
        <fullName evidence="5 9">Uracil-DNA glycosylase</fullName>
        <shortName evidence="9">UDG</shortName>
        <ecNumber evidence="4 9">3.2.2.27</ecNumber>
    </recommendedName>
</protein>
<dbReference type="PANTHER" id="PTHR11264">
    <property type="entry name" value="URACIL-DNA GLYCOSYLASE"/>
    <property type="match status" value="1"/>
</dbReference>
<evidence type="ECO:0000313" key="14">
    <source>
        <dbReference type="Proteomes" id="UP000683585"/>
    </source>
</evidence>
<evidence type="ECO:0000256" key="4">
    <source>
        <dbReference type="ARBA" id="ARBA00012030"/>
    </source>
</evidence>
<dbReference type="CDD" id="cd10027">
    <property type="entry name" value="UDG-F1-like"/>
    <property type="match status" value="1"/>
</dbReference>
<evidence type="ECO:0000256" key="10">
    <source>
        <dbReference type="PROSITE-ProRule" id="PRU10072"/>
    </source>
</evidence>
<dbReference type="InterPro" id="IPR005122">
    <property type="entry name" value="Uracil-DNA_glycosylase-like"/>
</dbReference>
<feature type="domain" description="Uracil-DNA glycosylase-like" evidence="12">
    <location>
        <begin position="49"/>
        <end position="210"/>
    </location>
</feature>
<keyword evidence="13" id="KW-0326">Glycosidase</keyword>
<keyword evidence="7 9" id="KW-0378">Hydrolase</keyword>
<dbReference type="InterPro" id="IPR002043">
    <property type="entry name" value="UDG_fam1"/>
</dbReference>
<evidence type="ECO:0000259" key="12">
    <source>
        <dbReference type="SMART" id="SM00986"/>
    </source>
</evidence>
<dbReference type="NCBIfam" id="NF003588">
    <property type="entry name" value="PRK05254.1-1"/>
    <property type="match status" value="1"/>
</dbReference>
<dbReference type="Pfam" id="PF03167">
    <property type="entry name" value="UDG"/>
    <property type="match status" value="1"/>
</dbReference>
<evidence type="ECO:0000256" key="2">
    <source>
        <dbReference type="ARBA" id="ARBA00002631"/>
    </source>
</evidence>
<dbReference type="PANTHER" id="PTHR11264:SF0">
    <property type="entry name" value="URACIL-DNA GLYCOSYLASE"/>
    <property type="match status" value="1"/>
</dbReference>
<comment type="similarity">
    <text evidence="3 9 11">Belongs to the uracil-DNA glycosylase (UDG) superfamily. UNG family.</text>
</comment>
<dbReference type="GO" id="GO:0004844">
    <property type="term" value="F:uracil DNA N-glycosylase activity"/>
    <property type="evidence" value="ECO:0007669"/>
    <property type="project" value="UniProtKB-UniRule"/>
</dbReference>
<accession>A0A8E4EXV1</accession>
<reference evidence="13" key="1">
    <citation type="submission" date="2020-10" db="EMBL/GenBank/DDBJ databases">
        <authorList>
            <person name="Szabo G."/>
        </authorList>
    </citation>
    <scope>NUCLEOTIDE SEQUENCE</scope>
    <source>
        <strain evidence="13">PROFFT</strain>
    </source>
</reference>
<dbReference type="GO" id="GO:0097510">
    <property type="term" value="P:base-excision repair, AP site formation via deaminated base removal"/>
    <property type="evidence" value="ECO:0007669"/>
    <property type="project" value="TreeGrafter"/>
</dbReference>
<dbReference type="NCBIfam" id="NF003589">
    <property type="entry name" value="PRK05254.1-2"/>
    <property type="match status" value="1"/>
</dbReference>
<name>A0A8E4EXV1_9ENTR</name>
<dbReference type="Proteomes" id="UP000683585">
    <property type="component" value="Chromosome"/>
</dbReference>
<comment type="subcellular location">
    <subcellularLocation>
        <location evidence="9">Cytoplasm</location>
    </subcellularLocation>
</comment>
<evidence type="ECO:0000256" key="3">
    <source>
        <dbReference type="ARBA" id="ARBA00008184"/>
    </source>
</evidence>
<evidence type="ECO:0000256" key="5">
    <source>
        <dbReference type="ARBA" id="ARBA00018429"/>
    </source>
</evidence>
<evidence type="ECO:0000256" key="7">
    <source>
        <dbReference type="ARBA" id="ARBA00022801"/>
    </source>
</evidence>
<dbReference type="NCBIfam" id="TIGR00628">
    <property type="entry name" value="ung"/>
    <property type="match status" value="1"/>
</dbReference>
<dbReference type="NCBIfam" id="NF003591">
    <property type="entry name" value="PRK05254.1-4"/>
    <property type="match status" value="1"/>
</dbReference>
<dbReference type="FunFam" id="3.40.470.10:FF:000001">
    <property type="entry name" value="Uracil-DNA glycosylase"/>
    <property type="match status" value="1"/>
</dbReference>
<evidence type="ECO:0000256" key="8">
    <source>
        <dbReference type="ARBA" id="ARBA00023204"/>
    </source>
</evidence>
<comment type="catalytic activity">
    <reaction evidence="1 9 11">
        <text>Hydrolyzes single-stranded DNA or mismatched double-stranded DNA and polynucleotides, releasing free uracil.</text>
        <dbReference type="EC" id="3.2.2.27"/>
    </reaction>
</comment>
<keyword evidence="9" id="KW-0963">Cytoplasm</keyword>
<dbReference type="EMBL" id="LR890047">
    <property type="protein sequence ID" value="CAD6507178.1"/>
    <property type="molecule type" value="Genomic_DNA"/>
</dbReference>
<dbReference type="SMART" id="SM00987">
    <property type="entry name" value="UreE_C"/>
    <property type="match status" value="1"/>
</dbReference>
<proteinExistence type="inferred from homology"/>
<dbReference type="InterPro" id="IPR018085">
    <property type="entry name" value="Ura-DNA_Glyclase_AS"/>
</dbReference>
<gene>
    <name evidence="9 13" type="primary">ung</name>
    <name evidence="13" type="ORF">PROFFT_A_00440</name>
</gene>
<keyword evidence="14" id="KW-1185">Reference proteome</keyword>
<dbReference type="KEGG" id="ptf:PROFFT_A_00440"/>
<evidence type="ECO:0000256" key="6">
    <source>
        <dbReference type="ARBA" id="ARBA00022763"/>
    </source>
</evidence>
<dbReference type="GO" id="GO:0005737">
    <property type="term" value="C:cytoplasm"/>
    <property type="evidence" value="ECO:0007669"/>
    <property type="project" value="UniProtKB-SubCell"/>
</dbReference>
<dbReference type="NCBIfam" id="NF003592">
    <property type="entry name" value="PRK05254.1-5"/>
    <property type="match status" value="1"/>
</dbReference>
<feature type="active site" description="Proton acceptor" evidence="9 10">
    <location>
        <position position="64"/>
    </location>
</feature>
<evidence type="ECO:0000313" key="13">
    <source>
        <dbReference type="EMBL" id="CAD6507178.1"/>
    </source>
</evidence>
<dbReference type="PROSITE" id="PS00130">
    <property type="entry name" value="U_DNA_GLYCOSYLASE"/>
    <property type="match status" value="1"/>
</dbReference>
<dbReference type="EC" id="3.2.2.27" evidence="4 9"/>
<dbReference type="AlphaFoldDB" id="A0A8E4EXV1"/>
<sequence>MYSSLNWHDVIGVEKEKPYFYKILSFLSSERRAGKIIYPPQKDIFNAFRFTAFKDVKVVILGQDPYHGPDQAHGLSFSVLPGISIPPSLMNIYKELQADIKGFNIPNHGCLKSWSDQGILLLNTILTVEAGQPHSHAKIGWDNFTDSVVSALNEYRKGIVFLLWGAYAHKKGNRICAHKHWVLKASHPSPMSAHSSFLGCRHFSITNQLLVEQGISMIDWQPS</sequence>
<organism evidence="13 14">
    <name type="scientific">Candidatus Profftia tarda</name>
    <dbReference type="NCBI Taxonomy" id="1177216"/>
    <lineage>
        <taxon>Bacteria</taxon>
        <taxon>Pseudomonadati</taxon>
        <taxon>Pseudomonadota</taxon>
        <taxon>Gammaproteobacteria</taxon>
        <taxon>Enterobacterales</taxon>
        <taxon>Enterobacteriaceae</taxon>
        <taxon>Candidatus Profftia</taxon>
    </lineage>
</organism>
<dbReference type="SMART" id="SM00986">
    <property type="entry name" value="UDG"/>
    <property type="match status" value="1"/>
</dbReference>
<keyword evidence="8 9" id="KW-0234">DNA repair</keyword>
<dbReference type="HAMAP" id="MF_00148">
    <property type="entry name" value="UDG"/>
    <property type="match status" value="1"/>
</dbReference>
<evidence type="ECO:0000256" key="9">
    <source>
        <dbReference type="HAMAP-Rule" id="MF_00148"/>
    </source>
</evidence>
<evidence type="ECO:0000256" key="1">
    <source>
        <dbReference type="ARBA" id="ARBA00001400"/>
    </source>
</evidence>
<comment type="function">
    <text evidence="2 9 11">Excises uracil residues from the DNA which can arise as a result of misincorporation of dUMP residues by DNA polymerase or due to deamination of cytosine.</text>
</comment>